<feature type="domain" description="PASTA" evidence="9">
    <location>
        <begin position="65"/>
        <end position="134"/>
    </location>
</feature>
<reference evidence="10 11" key="1">
    <citation type="submission" date="2018-09" db="EMBL/GenBank/DDBJ databases">
        <title>Comparative genomics of Leucobacter spp.</title>
        <authorList>
            <person name="Reis A.C."/>
            <person name="Kolvenbach B.A."/>
            <person name="Corvini P.F.X."/>
            <person name="Nunes O.C."/>
        </authorList>
    </citation>
    <scope>NUCLEOTIDE SEQUENCE [LARGE SCALE GENOMIC DNA]</scope>
    <source>
        <strain evidence="10 11">TAN 31504</strain>
    </source>
</reference>
<evidence type="ECO:0000313" key="10">
    <source>
        <dbReference type="EMBL" id="MBL3680620.1"/>
    </source>
</evidence>
<dbReference type="RefSeq" id="WP_202345897.1">
    <property type="nucleotide sequence ID" value="NZ_BAAAPI010000010.1"/>
</dbReference>
<proteinExistence type="inferred from homology"/>
<evidence type="ECO:0000256" key="3">
    <source>
        <dbReference type="ARBA" id="ARBA00022475"/>
    </source>
</evidence>
<feature type="region of interest" description="Disordered" evidence="7">
    <location>
        <begin position="1"/>
        <end position="34"/>
    </location>
</feature>
<keyword evidence="11" id="KW-1185">Reference proteome</keyword>
<dbReference type="PROSITE" id="PS51178">
    <property type="entry name" value="PASTA"/>
    <property type="match status" value="2"/>
</dbReference>
<dbReference type="Proteomes" id="UP001645859">
    <property type="component" value="Unassembled WGS sequence"/>
</dbReference>
<sequence>MSTSDTPDHVAHRPEYSESPTPHEGLDTSASQGKRRIPSQLRRWVAVSIALLLVVGAGIWYLVDTSKKREVPDLVGNTYASAEASLDALDLGMIPNPNQLVQEVSGEFIEITAQEQEPGTRVYAGDSVSVSVAPVEISVPDLGDMTIEHAETELAAVGLFLERVNSIPENLDDYAEGVVSMWKVTEQSITPGKKVDAGTGVVISVDIPDVEVPALEAEADSSSDLDAAQASFEASAADEISRALLVPVFVGTGNAPLSMSPATGQAVPAFTEVKVTLGITMPDLVGKDISVSSALAMLKSLGFSNVTRAHDDDTVVVSQSVAAGTIVAADSEVRLENRPKGYMYRVTGNGSVADITWSQPGSFNVQQANSTSLPWEKAFDPAMSGIGMLSAFMSDGGTEITCQVVKDGKVVKENTSTGPYAMVSCY</sequence>
<dbReference type="Pfam" id="PF03793">
    <property type="entry name" value="PASTA"/>
    <property type="match status" value="3"/>
</dbReference>
<dbReference type="Gene3D" id="2.60.40.2880">
    <property type="entry name" value="MmpS1-5, C-terminal soluble domain"/>
    <property type="match status" value="1"/>
</dbReference>
<name>A0ABS1SJB3_9MICO</name>
<dbReference type="Gene3D" id="3.30.10.20">
    <property type="match status" value="3"/>
</dbReference>
<dbReference type="SMART" id="SM00740">
    <property type="entry name" value="PASTA"/>
    <property type="match status" value="3"/>
</dbReference>
<dbReference type="InterPro" id="IPR005543">
    <property type="entry name" value="PASTA_dom"/>
</dbReference>
<keyword evidence="4 8" id="KW-0812">Transmembrane</keyword>
<dbReference type="CDD" id="cd06577">
    <property type="entry name" value="PASTA_pknB"/>
    <property type="match status" value="3"/>
</dbReference>
<dbReference type="InterPro" id="IPR008693">
    <property type="entry name" value="MmpS"/>
</dbReference>
<accession>A0ABS1SJB3</accession>
<evidence type="ECO:0000313" key="11">
    <source>
        <dbReference type="Proteomes" id="UP001645859"/>
    </source>
</evidence>
<feature type="compositionally biased region" description="Basic and acidic residues" evidence="7">
    <location>
        <begin position="1"/>
        <end position="16"/>
    </location>
</feature>
<feature type="transmembrane region" description="Helical" evidence="8">
    <location>
        <begin position="44"/>
        <end position="63"/>
    </location>
</feature>
<gene>
    <name evidence="10" type="ORF">D3230_15180</name>
</gene>
<evidence type="ECO:0000256" key="4">
    <source>
        <dbReference type="ARBA" id="ARBA00022692"/>
    </source>
</evidence>
<evidence type="ECO:0000256" key="2">
    <source>
        <dbReference type="ARBA" id="ARBA00007531"/>
    </source>
</evidence>
<comment type="similarity">
    <text evidence="2">Belongs to the MmpS family.</text>
</comment>
<keyword evidence="5 8" id="KW-1133">Transmembrane helix</keyword>
<evidence type="ECO:0000256" key="7">
    <source>
        <dbReference type="SAM" id="MobiDB-lite"/>
    </source>
</evidence>
<evidence type="ECO:0000256" key="1">
    <source>
        <dbReference type="ARBA" id="ARBA00004236"/>
    </source>
</evidence>
<evidence type="ECO:0000256" key="6">
    <source>
        <dbReference type="ARBA" id="ARBA00023136"/>
    </source>
</evidence>
<keyword evidence="6 8" id="KW-0472">Membrane</keyword>
<comment type="caution">
    <text evidence="10">The sequence shown here is derived from an EMBL/GenBank/DDBJ whole genome shotgun (WGS) entry which is preliminary data.</text>
</comment>
<dbReference type="EMBL" id="QYAC01000009">
    <property type="protein sequence ID" value="MBL3680620.1"/>
    <property type="molecule type" value="Genomic_DNA"/>
</dbReference>
<organism evidence="10 11">
    <name type="scientific">Leucobacter chromiireducens subsp. solipictus</name>
    <dbReference type="NCBI Taxonomy" id="398235"/>
    <lineage>
        <taxon>Bacteria</taxon>
        <taxon>Bacillati</taxon>
        <taxon>Actinomycetota</taxon>
        <taxon>Actinomycetes</taxon>
        <taxon>Micrococcales</taxon>
        <taxon>Microbacteriaceae</taxon>
        <taxon>Leucobacter</taxon>
    </lineage>
</organism>
<evidence type="ECO:0000256" key="5">
    <source>
        <dbReference type="ARBA" id="ARBA00022989"/>
    </source>
</evidence>
<evidence type="ECO:0000256" key="8">
    <source>
        <dbReference type="SAM" id="Phobius"/>
    </source>
</evidence>
<feature type="domain" description="PASTA" evidence="9">
    <location>
        <begin position="275"/>
        <end position="339"/>
    </location>
</feature>
<dbReference type="Pfam" id="PF05423">
    <property type="entry name" value="Mycobact_memb"/>
    <property type="match status" value="1"/>
</dbReference>
<dbReference type="InterPro" id="IPR038468">
    <property type="entry name" value="MmpS_C"/>
</dbReference>
<evidence type="ECO:0000259" key="9">
    <source>
        <dbReference type="PROSITE" id="PS51178"/>
    </source>
</evidence>
<comment type="subcellular location">
    <subcellularLocation>
        <location evidence="1">Cell membrane</location>
    </subcellularLocation>
</comment>
<keyword evidence="3" id="KW-1003">Cell membrane</keyword>
<protein>
    <submittedName>
        <fullName evidence="10">PASTA domain-containing protein</fullName>
    </submittedName>
</protein>